<evidence type="ECO:0000256" key="1">
    <source>
        <dbReference type="SAM" id="MobiDB-lite"/>
    </source>
</evidence>
<dbReference type="AlphaFoldDB" id="A0A815DL37"/>
<organism evidence="5 6">
    <name type="scientific">Rotaria sordida</name>
    <dbReference type="NCBI Taxonomy" id="392033"/>
    <lineage>
        <taxon>Eukaryota</taxon>
        <taxon>Metazoa</taxon>
        <taxon>Spiralia</taxon>
        <taxon>Gnathifera</taxon>
        <taxon>Rotifera</taxon>
        <taxon>Eurotatoria</taxon>
        <taxon>Bdelloidea</taxon>
        <taxon>Philodinida</taxon>
        <taxon>Philodinidae</taxon>
        <taxon>Rotaria</taxon>
    </lineage>
</organism>
<feature type="transmembrane region" description="Helical" evidence="2">
    <location>
        <begin position="489"/>
        <end position="509"/>
    </location>
</feature>
<keyword evidence="2" id="KW-0812">Transmembrane</keyword>
<feature type="domain" description="Mutator-like transposase" evidence="3">
    <location>
        <begin position="97"/>
        <end position="417"/>
    </location>
</feature>
<evidence type="ECO:0000313" key="4">
    <source>
        <dbReference type="EMBL" id="CAF1107480.1"/>
    </source>
</evidence>
<dbReference type="Pfam" id="PF20700">
    <property type="entry name" value="Mutator"/>
    <property type="match status" value="1"/>
</dbReference>
<keyword evidence="2" id="KW-0472">Membrane</keyword>
<dbReference type="EMBL" id="CAJNOU010002185">
    <property type="protein sequence ID" value="CAF1298456.1"/>
    <property type="molecule type" value="Genomic_DNA"/>
</dbReference>
<evidence type="ECO:0000313" key="6">
    <source>
        <dbReference type="Proteomes" id="UP000663889"/>
    </source>
</evidence>
<keyword evidence="2" id="KW-1133">Transmembrane helix</keyword>
<protein>
    <recommendedName>
        <fullName evidence="3">Mutator-like transposase domain-containing protein</fullName>
    </recommendedName>
</protein>
<feature type="region of interest" description="Disordered" evidence="1">
    <location>
        <begin position="30"/>
        <end position="60"/>
    </location>
</feature>
<evidence type="ECO:0000256" key="2">
    <source>
        <dbReference type="SAM" id="Phobius"/>
    </source>
</evidence>
<name>A0A815DL37_9BILA</name>
<proteinExistence type="predicted"/>
<feature type="compositionally biased region" description="Polar residues" evidence="1">
    <location>
        <begin position="42"/>
        <end position="60"/>
    </location>
</feature>
<evidence type="ECO:0000313" key="5">
    <source>
        <dbReference type="EMBL" id="CAF1298456.1"/>
    </source>
</evidence>
<evidence type="ECO:0000259" key="3">
    <source>
        <dbReference type="Pfam" id="PF20700"/>
    </source>
</evidence>
<comment type="caution">
    <text evidence="5">The sequence shown here is derived from an EMBL/GenBank/DDBJ whole genome shotgun (WGS) entry which is preliminary data.</text>
</comment>
<reference evidence="5" key="1">
    <citation type="submission" date="2021-02" db="EMBL/GenBank/DDBJ databases">
        <authorList>
            <person name="Nowell W R."/>
        </authorList>
    </citation>
    <scope>NUCLEOTIDE SEQUENCE</scope>
</reference>
<dbReference type="EMBL" id="CAJNOO010001164">
    <property type="protein sequence ID" value="CAF1107480.1"/>
    <property type="molecule type" value="Genomic_DNA"/>
</dbReference>
<sequence length="513" mass="57876">MSNCILLNNIEQTNEDSLKSFRVRPRIKNLRSKSKPSASEVPATSASISTTNKRTLSTSSQKIVKKQKTYNNLSSDSDVPLDAYSIIQNNLLLKLLSKTKCELCEKQWDASSPQVQDSRRHDINVRTQLAGHLTGIRHAGLKRICAALNLPPPLEEGRHNKHDKELLQVVRKFANESMSTAMQEAIDVAKSTDITVSGDGTWQTRRFSSKHGAADLLSTCDSPKVVDIETCSKTCNVCADAKSLLQLGTPEARAKYDQIITNHNCGKNFDEPSGNMEVSCILRMFRRSQKKYGVRYVKYVGDGDSKTFSKLKKETPYKGIEIQKIEDINHFGKHLKRALEKIKRQCGKTMLSDGKRIGGKGCLTNQMITRFQIYFCEAIRKNENDLDKLYKSAQAMYWHKFSTNSDHHHQFCDEAWCGYLQAKKNNTRYNHTPHGLPRAVMNKIKPAFDSICSKQSLMRVLNGSTQNANEAFHALTWTMSPKHKAASGVTFNIACYLAVVIFNNGYYNLGKKY</sequence>
<accession>A0A815DL37</accession>
<gene>
    <name evidence="4" type="ORF">RFH988_LOCUS19651</name>
    <name evidence="5" type="ORF">SEV965_LOCUS26153</name>
</gene>
<dbReference type="InterPro" id="IPR049012">
    <property type="entry name" value="Mutator_transp_dom"/>
</dbReference>
<dbReference type="Proteomes" id="UP000663882">
    <property type="component" value="Unassembled WGS sequence"/>
</dbReference>
<dbReference type="OrthoDB" id="10038234at2759"/>
<dbReference type="Proteomes" id="UP000663889">
    <property type="component" value="Unassembled WGS sequence"/>
</dbReference>